<evidence type="ECO:0000313" key="3">
    <source>
        <dbReference type="EMBL" id="RCG32041.1"/>
    </source>
</evidence>
<dbReference type="PANTHER" id="PTHR32063">
    <property type="match status" value="1"/>
</dbReference>
<feature type="region of interest" description="Disordered" evidence="1">
    <location>
        <begin position="250"/>
        <end position="282"/>
    </location>
</feature>
<dbReference type="RefSeq" id="WP_114027656.1">
    <property type="nucleotide sequence ID" value="NZ_QOIL01000003.1"/>
</dbReference>
<keyword evidence="2" id="KW-1133">Transmembrane helix</keyword>
<feature type="transmembrane region" description="Helical" evidence="2">
    <location>
        <begin position="12"/>
        <end position="30"/>
    </location>
</feature>
<dbReference type="Pfam" id="PF00873">
    <property type="entry name" value="ACR_tran"/>
    <property type="match status" value="2"/>
</dbReference>
<evidence type="ECO:0000313" key="4">
    <source>
        <dbReference type="Proteomes" id="UP000253094"/>
    </source>
</evidence>
<evidence type="ECO:0000256" key="1">
    <source>
        <dbReference type="SAM" id="MobiDB-lite"/>
    </source>
</evidence>
<dbReference type="SUPFAM" id="SSF82714">
    <property type="entry name" value="Multidrug efflux transporter AcrB TolC docking domain, DN and DC subdomains"/>
    <property type="match status" value="2"/>
</dbReference>
<dbReference type="GO" id="GO:0042910">
    <property type="term" value="F:xenobiotic transmembrane transporter activity"/>
    <property type="evidence" value="ECO:0007669"/>
    <property type="project" value="TreeGrafter"/>
</dbReference>
<reference evidence="3 4" key="1">
    <citation type="submission" date="2018-06" db="EMBL/GenBank/DDBJ databases">
        <title>Sphaerisporangium craniellae sp. nov., isolated from a marine sponge in the South China Sea.</title>
        <authorList>
            <person name="Li L."/>
        </authorList>
    </citation>
    <scope>NUCLEOTIDE SEQUENCE [LARGE SCALE GENOMIC DNA]</scope>
    <source>
        <strain evidence="3 4">CCTCC AA 208026</strain>
    </source>
</reference>
<dbReference type="Gene3D" id="3.30.2090.10">
    <property type="entry name" value="Multidrug efflux transporter AcrB TolC docking domain, DN and DC subdomains"/>
    <property type="match status" value="2"/>
</dbReference>
<keyword evidence="2" id="KW-0812">Transmembrane</keyword>
<dbReference type="Gene3D" id="3.30.70.1440">
    <property type="entry name" value="Multidrug efflux transporter AcrB pore domain"/>
    <property type="match status" value="1"/>
</dbReference>
<dbReference type="Gene3D" id="3.30.70.1430">
    <property type="entry name" value="Multidrug efflux transporter AcrB pore domain"/>
    <property type="match status" value="2"/>
</dbReference>
<feature type="transmembrane region" description="Helical" evidence="2">
    <location>
        <begin position="981"/>
        <end position="1006"/>
    </location>
</feature>
<dbReference type="SUPFAM" id="SSF82866">
    <property type="entry name" value="Multidrug efflux transporter AcrB transmembrane domain"/>
    <property type="match status" value="2"/>
</dbReference>
<dbReference type="PANTHER" id="PTHR32063:SF0">
    <property type="entry name" value="SWARMING MOTILITY PROTEIN SWRC"/>
    <property type="match status" value="1"/>
</dbReference>
<feature type="transmembrane region" description="Helical" evidence="2">
    <location>
        <begin position="415"/>
        <end position="438"/>
    </location>
</feature>
<dbReference type="GO" id="GO:0005886">
    <property type="term" value="C:plasma membrane"/>
    <property type="evidence" value="ECO:0007669"/>
    <property type="project" value="TreeGrafter"/>
</dbReference>
<feature type="transmembrane region" description="Helical" evidence="2">
    <location>
        <begin position="491"/>
        <end position="518"/>
    </location>
</feature>
<dbReference type="InterPro" id="IPR027463">
    <property type="entry name" value="AcrB_DN_DC_subdom"/>
</dbReference>
<feature type="transmembrane region" description="Helical" evidence="2">
    <location>
        <begin position="366"/>
        <end position="384"/>
    </location>
</feature>
<feature type="transmembrane region" description="Helical" evidence="2">
    <location>
        <begin position="906"/>
        <end position="926"/>
    </location>
</feature>
<protein>
    <submittedName>
        <fullName evidence="3">AcrB/AcrD/AcrF family protein</fullName>
    </submittedName>
</protein>
<keyword evidence="2" id="KW-0472">Membrane</keyword>
<dbReference type="SUPFAM" id="SSF82693">
    <property type="entry name" value="Multidrug efflux transporter AcrB pore domain, PN1, PN2, PC1 and PC2 subdomains"/>
    <property type="match status" value="3"/>
</dbReference>
<feature type="compositionally biased region" description="Low complexity" evidence="1">
    <location>
        <begin position="253"/>
        <end position="275"/>
    </location>
</feature>
<proteinExistence type="predicted"/>
<feature type="transmembrane region" description="Helical" evidence="2">
    <location>
        <begin position="558"/>
        <end position="578"/>
    </location>
</feature>
<evidence type="ECO:0000256" key="2">
    <source>
        <dbReference type="SAM" id="Phobius"/>
    </source>
</evidence>
<gene>
    <name evidence="3" type="ORF">DQ384_05780</name>
</gene>
<accession>A0A367FP39</accession>
<feature type="transmembrane region" description="Helical" evidence="2">
    <location>
        <begin position="459"/>
        <end position="479"/>
    </location>
</feature>
<feature type="transmembrane region" description="Helical" evidence="2">
    <location>
        <begin position="932"/>
        <end position="956"/>
    </location>
</feature>
<comment type="caution">
    <text evidence="3">The sequence shown here is derived from an EMBL/GenBank/DDBJ whole genome shotgun (WGS) entry which is preliminary data.</text>
</comment>
<feature type="transmembrane region" description="Helical" evidence="2">
    <location>
        <begin position="391"/>
        <end position="409"/>
    </location>
</feature>
<feature type="transmembrane region" description="Helical" evidence="2">
    <location>
        <begin position="880"/>
        <end position="899"/>
    </location>
</feature>
<dbReference type="Gene3D" id="1.20.1640.10">
    <property type="entry name" value="Multidrug efflux transporter AcrB transmembrane domain"/>
    <property type="match status" value="2"/>
</dbReference>
<name>A0A367FP39_9ACTN</name>
<sequence length="1073" mass="110853">MSLLARLSLANRGLVALITIAVAAFGFYTIPALKQQLLPSLSFPAVSIIAPYPGAAPQIVEDRVTRPLEDGLRGVSGVTGVNSTSRESNATLQVQFDFGEDIEAAQNRIQQVISRVRPQLPDGVDPQVFTGNTDDIPVVQLAVASAQDQRRLADKLDTEVVPTLAGIDGVREATVSGTRDEVITITPDAKKLAERGLSASAIATAVQSAGTPLPAGTLTDSGRSLTVQVGTALGSVKDIRDLYLPASPAVPNAQAQRPGGAAAPGSPAAPAAQTRPAPPKPVRLGDVATVEQGLADSTTLTRTNGTPSLGVAITMKPDGNAVSISHAVRDKLPGLESSLGGGAKFTVIFDQAPSVEKSIESLTTEGLLGLAMAVLVILVFLFSVRSTIVTALSIPLSVLVALIALWAQGFSLNMLTLGALTIAIGRVVDDSIVVLENIKRHLSYGEGRRTATQNGVREVAGAVTSSTLTTVAVFLPIAFVGGLVGELFSPFATTVTVALLASLLVSLTVVPVLSYWFLKPPKSGDAEAIRRAADEKERRSRLQRAYVPMIRFVTRHRVSTVAGALVIFVGTLALVPLLQTSFIDNSGQNTISVRQTFPASTSLASADAMAKRVEDVLADTKEIESYQVTVGGGGGLLGRGGGGGGGQSRASHSITLREGTDAGAVEKRLTDRLGAIKGIGEISVGQSGGFGGDALQVVVRASELDTLRTAAKAVQDAMAGVPDVAEVTSSMADTTPRVEVTVDRRKAAEKGLSEIAVGQAVSQAFRGSTITQITLDGASADVILRGQDTPASVDGLRDLKIAGDVTVGDVATVEQVNGPVEVTRIDGDRSATVSGKATGSNLGATSNELTTRLDKLALPAGASYEIGGVSADQAEAFGNLGLALVAAIALVFLVMVATFRSLIQPLVLLVSIPFAATGAIGLLLVTNTSLGLAAMIGMLMLVGIVVTNAIVLLDLINQYREQGMPLHEAVVEGGRRRLRPILMTALATVFALLPMALGVTGGGGFISKPLAIVVIGGLISSTVLTLLLVPTLYTMVETRKEKRRARRLRREGGTSTPPVEEAPAPAISGAAAP</sequence>
<dbReference type="AlphaFoldDB" id="A0A367FP39"/>
<dbReference type="EMBL" id="QOIL01000003">
    <property type="protein sequence ID" value="RCG32041.1"/>
    <property type="molecule type" value="Genomic_DNA"/>
</dbReference>
<dbReference type="Proteomes" id="UP000253094">
    <property type="component" value="Unassembled WGS sequence"/>
</dbReference>
<organism evidence="3 4">
    <name type="scientific">Sphaerisporangium album</name>
    <dbReference type="NCBI Taxonomy" id="509200"/>
    <lineage>
        <taxon>Bacteria</taxon>
        <taxon>Bacillati</taxon>
        <taxon>Actinomycetota</taxon>
        <taxon>Actinomycetes</taxon>
        <taxon>Streptosporangiales</taxon>
        <taxon>Streptosporangiaceae</taxon>
        <taxon>Sphaerisporangium</taxon>
    </lineage>
</organism>
<keyword evidence="4" id="KW-1185">Reference proteome</keyword>
<feature type="transmembrane region" description="Helical" evidence="2">
    <location>
        <begin position="1012"/>
        <end position="1036"/>
    </location>
</feature>
<dbReference type="PRINTS" id="PR00702">
    <property type="entry name" value="ACRIFLAVINRP"/>
</dbReference>
<dbReference type="Gene3D" id="3.30.70.1320">
    <property type="entry name" value="Multidrug efflux transporter AcrB pore domain like"/>
    <property type="match status" value="1"/>
</dbReference>
<dbReference type="OrthoDB" id="3306666at2"/>
<feature type="region of interest" description="Disordered" evidence="1">
    <location>
        <begin position="1043"/>
        <end position="1073"/>
    </location>
</feature>
<feature type="compositionally biased region" description="Low complexity" evidence="1">
    <location>
        <begin position="1062"/>
        <end position="1073"/>
    </location>
</feature>
<dbReference type="InterPro" id="IPR001036">
    <property type="entry name" value="Acrflvin-R"/>
</dbReference>